<organism evidence="15 16">
    <name type="scientific">Veillonella absiana</name>
    <dbReference type="NCBI Taxonomy" id="3079305"/>
    <lineage>
        <taxon>Bacteria</taxon>
        <taxon>Bacillati</taxon>
        <taxon>Bacillota</taxon>
        <taxon>Negativicutes</taxon>
        <taxon>Veillonellales</taxon>
        <taxon>Veillonellaceae</taxon>
        <taxon>Veillonella</taxon>
    </lineage>
</organism>
<evidence type="ECO:0000313" key="16">
    <source>
        <dbReference type="Proteomes" id="UP001272515"/>
    </source>
</evidence>
<evidence type="ECO:0000256" key="4">
    <source>
        <dbReference type="ARBA" id="ARBA00022695"/>
    </source>
</evidence>
<evidence type="ECO:0000313" key="15">
    <source>
        <dbReference type="EMBL" id="MDV5088621.1"/>
    </source>
</evidence>
<dbReference type="InterPro" id="IPR019475">
    <property type="entry name" value="DNA_primase_DnaB-bd"/>
</dbReference>
<dbReference type="EMBL" id="JAWJZB010000007">
    <property type="protein sequence ID" value="MDV5088621.1"/>
    <property type="molecule type" value="Genomic_DNA"/>
</dbReference>
<dbReference type="InterPro" id="IPR007693">
    <property type="entry name" value="DNA_helicase_DnaB-like_N"/>
</dbReference>
<dbReference type="Gene3D" id="3.90.580.10">
    <property type="entry name" value="Zinc finger, CHC2-type domain"/>
    <property type="match status" value="1"/>
</dbReference>
<dbReference type="InterPro" id="IPR034151">
    <property type="entry name" value="TOPRIM_DnaG_bac"/>
</dbReference>
<dbReference type="SUPFAM" id="SSF57783">
    <property type="entry name" value="Zinc beta-ribbon"/>
    <property type="match status" value="1"/>
</dbReference>
<dbReference type="InterPro" id="IPR006171">
    <property type="entry name" value="TOPRIM_dom"/>
</dbReference>
<evidence type="ECO:0000256" key="3">
    <source>
        <dbReference type="ARBA" id="ARBA00022679"/>
    </source>
</evidence>
<dbReference type="RefSeq" id="WP_317330071.1">
    <property type="nucleotide sequence ID" value="NZ_JAWJZA010000020.1"/>
</dbReference>
<dbReference type="InterPro" id="IPR030846">
    <property type="entry name" value="DnaG_bac"/>
</dbReference>
<dbReference type="Pfam" id="PF10410">
    <property type="entry name" value="DnaB_bind"/>
    <property type="match status" value="1"/>
</dbReference>
<evidence type="ECO:0000256" key="12">
    <source>
        <dbReference type="HAMAP-Rule" id="MF_00974"/>
    </source>
</evidence>
<dbReference type="Pfam" id="PF08275">
    <property type="entry name" value="DNAG_N"/>
    <property type="match status" value="1"/>
</dbReference>
<dbReference type="Pfam" id="PF00772">
    <property type="entry name" value="DnaB"/>
    <property type="match status" value="1"/>
</dbReference>
<feature type="domain" description="Toprim" evidence="14">
    <location>
        <begin position="260"/>
        <end position="341"/>
    </location>
</feature>
<keyword evidence="8 12" id="KW-0862">Zinc</keyword>
<proteinExistence type="inferred from homology"/>
<dbReference type="InterPro" id="IPR006295">
    <property type="entry name" value="DNA_primase_DnaG"/>
</dbReference>
<dbReference type="PANTHER" id="PTHR30313:SF2">
    <property type="entry name" value="DNA PRIMASE"/>
    <property type="match status" value="1"/>
</dbReference>
<dbReference type="Gene3D" id="1.10.860.10">
    <property type="entry name" value="DNAb Helicase, Chain A"/>
    <property type="match status" value="1"/>
</dbReference>
<keyword evidence="4 12" id="KW-0548">Nucleotidyltransferase</keyword>
<evidence type="ECO:0000259" key="14">
    <source>
        <dbReference type="PROSITE" id="PS50880"/>
    </source>
</evidence>
<dbReference type="PANTHER" id="PTHR30313">
    <property type="entry name" value="DNA PRIMASE"/>
    <property type="match status" value="1"/>
</dbReference>
<comment type="subunit">
    <text evidence="12">Monomer. Interacts with DnaB.</text>
</comment>
<reference evidence="15 16" key="1">
    <citation type="submission" date="2023-10" db="EMBL/GenBank/DDBJ databases">
        <title>Veillonella sp. nov., isolated from a pig farm feces dump.</title>
        <authorList>
            <person name="Chang Y.-H."/>
        </authorList>
    </citation>
    <scope>NUCLEOTIDE SEQUENCE [LARGE SCALE GENOMIC DNA]</scope>
    <source>
        <strain evidence="15 16">YH-vei2233</strain>
    </source>
</reference>
<dbReference type="InterPro" id="IPR037068">
    <property type="entry name" value="DNA_primase_core_N_sf"/>
</dbReference>
<dbReference type="Pfam" id="PF13155">
    <property type="entry name" value="Toprim_2"/>
    <property type="match status" value="1"/>
</dbReference>
<evidence type="ECO:0000256" key="1">
    <source>
        <dbReference type="ARBA" id="ARBA00022478"/>
    </source>
</evidence>
<dbReference type="SUPFAM" id="SSF48024">
    <property type="entry name" value="N-terminal domain of DnaB helicase"/>
    <property type="match status" value="1"/>
</dbReference>
<keyword evidence="11 12" id="KW-0804">Transcription</keyword>
<dbReference type="Proteomes" id="UP001272515">
    <property type="component" value="Unassembled WGS sequence"/>
</dbReference>
<name>A0ABU3ZA77_9FIRM</name>
<comment type="caution">
    <text evidence="15">The sequence shown here is derived from an EMBL/GenBank/DDBJ whole genome shotgun (WGS) entry which is preliminary data.</text>
</comment>
<dbReference type="InterPro" id="IPR016136">
    <property type="entry name" value="DNA_helicase_N/primase_C"/>
</dbReference>
<dbReference type="NCBIfam" id="TIGR01391">
    <property type="entry name" value="dnaG"/>
    <property type="match status" value="1"/>
</dbReference>
<dbReference type="HAMAP" id="MF_00974">
    <property type="entry name" value="DNA_primase_DnaG"/>
    <property type="match status" value="1"/>
</dbReference>
<dbReference type="InterPro" id="IPR013264">
    <property type="entry name" value="DNAG_N"/>
</dbReference>
<evidence type="ECO:0000256" key="2">
    <source>
        <dbReference type="ARBA" id="ARBA00022515"/>
    </source>
</evidence>
<evidence type="ECO:0000256" key="7">
    <source>
        <dbReference type="ARBA" id="ARBA00022771"/>
    </source>
</evidence>
<keyword evidence="1 12" id="KW-0240">DNA-directed RNA polymerase</keyword>
<dbReference type="PIRSF" id="PIRSF002811">
    <property type="entry name" value="DnaG"/>
    <property type="match status" value="1"/>
</dbReference>
<evidence type="ECO:0000256" key="5">
    <source>
        <dbReference type="ARBA" id="ARBA00022705"/>
    </source>
</evidence>
<keyword evidence="16" id="KW-1185">Reference proteome</keyword>
<dbReference type="Pfam" id="PF01807">
    <property type="entry name" value="Zn_ribbon_DnaG"/>
    <property type="match status" value="1"/>
</dbReference>
<comment type="cofactor">
    <cofactor evidence="12 13">
        <name>Zn(2+)</name>
        <dbReference type="ChEBI" id="CHEBI:29105"/>
    </cofactor>
    <text evidence="12 13">Binds 1 zinc ion per monomer.</text>
</comment>
<dbReference type="CDD" id="cd03364">
    <property type="entry name" value="TOPRIM_DnaG_primases"/>
    <property type="match status" value="1"/>
</dbReference>
<protein>
    <recommendedName>
        <fullName evidence="12 13">DNA primase</fullName>
        <ecNumber evidence="12">2.7.7.101</ecNumber>
    </recommendedName>
</protein>
<dbReference type="InterPro" id="IPR036977">
    <property type="entry name" value="DNA_primase_Znf_CHC2"/>
</dbReference>
<dbReference type="Gene3D" id="3.40.1360.10">
    <property type="match status" value="1"/>
</dbReference>
<dbReference type="SMART" id="SM00493">
    <property type="entry name" value="TOPRIM"/>
    <property type="match status" value="1"/>
</dbReference>
<dbReference type="SMART" id="SM00400">
    <property type="entry name" value="ZnF_CHCC"/>
    <property type="match status" value="1"/>
</dbReference>
<evidence type="ECO:0000256" key="6">
    <source>
        <dbReference type="ARBA" id="ARBA00022723"/>
    </source>
</evidence>
<dbReference type="InterPro" id="IPR036185">
    <property type="entry name" value="DNA_heli_DnaB-like_N_sf"/>
</dbReference>
<dbReference type="PROSITE" id="PS50880">
    <property type="entry name" value="TOPRIM"/>
    <property type="match status" value="1"/>
</dbReference>
<comment type="domain">
    <text evidence="12">Contains an N-terminal zinc-binding domain, a central core domain that contains the primase activity, and a C-terminal DnaB-binding domain.</text>
</comment>
<dbReference type="EC" id="2.7.7.101" evidence="12"/>
<gene>
    <name evidence="12 15" type="primary">dnaG</name>
    <name evidence="15" type="ORF">RVY80_07180</name>
</gene>
<dbReference type="Gene3D" id="3.90.980.10">
    <property type="entry name" value="DNA primase, catalytic core, N-terminal domain"/>
    <property type="match status" value="1"/>
</dbReference>
<keyword evidence="6 12" id="KW-0479">Metal-binding</keyword>
<evidence type="ECO:0000256" key="13">
    <source>
        <dbReference type="PIRNR" id="PIRNR002811"/>
    </source>
</evidence>
<evidence type="ECO:0000256" key="8">
    <source>
        <dbReference type="ARBA" id="ARBA00022833"/>
    </source>
</evidence>
<dbReference type="InterPro" id="IPR002694">
    <property type="entry name" value="Znf_CHC2"/>
</dbReference>
<comment type="function">
    <text evidence="12 13">RNA polymerase that catalyzes the synthesis of short RNA molecules used as primers for DNA polymerase during DNA replication.</text>
</comment>
<dbReference type="InterPro" id="IPR050219">
    <property type="entry name" value="DnaG_primase"/>
</dbReference>
<comment type="similarity">
    <text evidence="12 13">Belongs to the DnaG primase family.</text>
</comment>
<comment type="catalytic activity">
    <reaction evidence="12">
        <text>ssDNA + n NTP = ssDNA/pppN(pN)n-1 hybrid + (n-1) diphosphate.</text>
        <dbReference type="EC" id="2.7.7.101"/>
    </reaction>
</comment>
<keyword evidence="10 12" id="KW-0238">DNA-binding</keyword>
<keyword evidence="5 12" id="KW-0235">DNA replication</keyword>
<sequence>MSRYFDNELIAQIKDANDIVSVVSEHVALKKKGQNYWGCCPFHNEKTASFSVSPEKGFYYCFGCRASGNSIKFLMEIEHLTFPEALEKLANRANIALPEQELSPQQRARELHRKKLYEANELAASFFHNCLTQTSLGKVGLEYLKKRGLTKETIDNFRLGFAPEGWDRLYKAFRERGIEDSVLLELNLARKNSEGRAYDFFRNRVMFPIMDGKGRVVGFGGRVMDDSSPKYLNSPESPIFDKGKLLFAFDKAYKRIRETKQAILVEGYMDVISAHNKGITNVVASLGTAYTNDHGHLLMRQADEIVLAYDMDGAGQQAAKRAIELLQNTDFKVRVLAMPDGKDPDDYVRNHGAKAFEELVSKAIKPFDYLLNESLLQHDTNDSDGKQAVLQDMFPYITHTESQTQREDMLRSLAMPLWLDNSTVFRYFRNYTKKGNIELPTEVQSVTKMTQAVSPDEEQLMAMAINDGESLQEVLQYLPLEDFQNIEHRAIIEKLGSIYSSHNGFDTTTVEETLTKEEYTEYARLMILENTGRDMARLRGLIRSVRLRSLREQYKFHSRLADQLNRAGDSTFIGELHKCQEIQKIINEWSK</sequence>
<evidence type="ECO:0000256" key="10">
    <source>
        <dbReference type="ARBA" id="ARBA00023125"/>
    </source>
</evidence>
<keyword evidence="3 12" id="KW-0808">Transferase</keyword>
<evidence type="ECO:0000256" key="11">
    <source>
        <dbReference type="ARBA" id="ARBA00023163"/>
    </source>
</evidence>
<keyword evidence="9" id="KW-0460">Magnesium</keyword>
<accession>A0ABU3ZA77</accession>
<keyword evidence="7 12" id="KW-0863">Zinc-finger</keyword>
<feature type="zinc finger region" description="CHC2-type" evidence="12">
    <location>
        <begin position="40"/>
        <end position="64"/>
    </location>
</feature>
<keyword evidence="2 12" id="KW-0639">Primosome</keyword>
<evidence type="ECO:0000256" key="9">
    <source>
        <dbReference type="ARBA" id="ARBA00022842"/>
    </source>
</evidence>
<dbReference type="SUPFAM" id="SSF56731">
    <property type="entry name" value="DNA primase core"/>
    <property type="match status" value="1"/>
</dbReference>